<proteinExistence type="predicted"/>
<evidence type="ECO:0000313" key="2">
    <source>
        <dbReference type="EMBL" id="EEG36107.1"/>
    </source>
</evidence>
<evidence type="ECO:0000313" key="3">
    <source>
        <dbReference type="Proteomes" id="UP000003174"/>
    </source>
</evidence>
<comment type="caution">
    <text evidence="2">The sequence shown here is derived from an EMBL/GenBank/DDBJ whole genome shotgun (WGS) entry which is preliminary data.</text>
</comment>
<keyword evidence="1" id="KW-0472">Membrane</keyword>
<gene>
    <name evidence="2" type="ORF">EUBHAL_02011</name>
</gene>
<feature type="transmembrane region" description="Helical" evidence="1">
    <location>
        <begin position="106"/>
        <end position="126"/>
    </location>
</feature>
<reference evidence="2 3" key="2">
    <citation type="submission" date="2009-02" db="EMBL/GenBank/DDBJ databases">
        <title>Draft genome sequence of Eubacterium hallii (DSM 3353).</title>
        <authorList>
            <person name="Sudarsanam P."/>
            <person name="Ley R."/>
            <person name="Guruge J."/>
            <person name="Turnbaugh P.J."/>
            <person name="Mahowald M."/>
            <person name="Liep D."/>
            <person name="Gordon J."/>
        </authorList>
    </citation>
    <scope>NUCLEOTIDE SEQUENCE [LARGE SCALE GENOMIC DNA]</scope>
    <source>
        <strain evidence="2 3">DSM 3353</strain>
    </source>
</reference>
<dbReference type="Proteomes" id="UP000003174">
    <property type="component" value="Unassembled WGS sequence"/>
</dbReference>
<dbReference type="eggNOG" id="ENOG5033KJV">
    <property type="taxonomic scope" value="Bacteria"/>
</dbReference>
<evidence type="ECO:0008006" key="4">
    <source>
        <dbReference type="Google" id="ProtNLM"/>
    </source>
</evidence>
<reference evidence="2 3" key="1">
    <citation type="submission" date="2009-01" db="EMBL/GenBank/DDBJ databases">
        <authorList>
            <person name="Fulton L."/>
            <person name="Clifton S."/>
            <person name="Fulton B."/>
            <person name="Xu J."/>
            <person name="Minx P."/>
            <person name="Pepin K.H."/>
            <person name="Johnson M."/>
            <person name="Bhonagiri V."/>
            <person name="Nash W.E."/>
            <person name="Mardis E.R."/>
            <person name="Wilson R.K."/>
        </authorList>
    </citation>
    <scope>NUCLEOTIDE SEQUENCE [LARGE SCALE GENOMIC DNA]</scope>
    <source>
        <strain evidence="2 3">DSM 3353</strain>
    </source>
</reference>
<organism evidence="2 3">
    <name type="scientific">Anaerobutyricum hallii DSM 3353</name>
    <dbReference type="NCBI Taxonomy" id="411469"/>
    <lineage>
        <taxon>Bacteria</taxon>
        <taxon>Bacillati</taxon>
        <taxon>Bacillota</taxon>
        <taxon>Clostridia</taxon>
        <taxon>Lachnospirales</taxon>
        <taxon>Lachnospiraceae</taxon>
        <taxon>Anaerobutyricum</taxon>
    </lineage>
</organism>
<dbReference type="AlphaFoldDB" id="C0EX70"/>
<sequence>MIFGSVLSIGALVVFTVIQIDRPDIVTTEMKKLSLSSQEPFTLFICLLINCISLFLVARFTKQIFEWIELSESPFIPQISNQINKISAALFVYIIVPTGSVNEINLSSVVLGIVIVLVLYCLSAVFKYGCSLQKEVDGML</sequence>
<dbReference type="EMBL" id="ACEP01000090">
    <property type="protein sequence ID" value="EEG36107.1"/>
    <property type="molecule type" value="Genomic_DNA"/>
</dbReference>
<feature type="transmembrane region" description="Helical" evidence="1">
    <location>
        <begin position="40"/>
        <end position="61"/>
    </location>
</feature>
<protein>
    <recommendedName>
        <fullName evidence="4">DUF2975 domain-containing protein</fullName>
    </recommendedName>
</protein>
<evidence type="ECO:0000256" key="1">
    <source>
        <dbReference type="SAM" id="Phobius"/>
    </source>
</evidence>
<keyword evidence="1" id="KW-1133">Transmembrane helix</keyword>
<name>C0EX70_9FIRM</name>
<keyword evidence="1" id="KW-0812">Transmembrane</keyword>
<accession>C0EX70</accession>